<name>A0A9N7Y8M2_PLEPL</name>
<organism evidence="2 3">
    <name type="scientific">Pleuronectes platessa</name>
    <name type="common">European plaice</name>
    <dbReference type="NCBI Taxonomy" id="8262"/>
    <lineage>
        <taxon>Eukaryota</taxon>
        <taxon>Metazoa</taxon>
        <taxon>Chordata</taxon>
        <taxon>Craniata</taxon>
        <taxon>Vertebrata</taxon>
        <taxon>Euteleostomi</taxon>
        <taxon>Actinopterygii</taxon>
        <taxon>Neopterygii</taxon>
        <taxon>Teleostei</taxon>
        <taxon>Neoteleostei</taxon>
        <taxon>Acanthomorphata</taxon>
        <taxon>Carangaria</taxon>
        <taxon>Pleuronectiformes</taxon>
        <taxon>Pleuronectoidei</taxon>
        <taxon>Pleuronectidae</taxon>
        <taxon>Pleuronectes</taxon>
    </lineage>
</organism>
<evidence type="ECO:0000256" key="1">
    <source>
        <dbReference type="SAM" id="MobiDB-lite"/>
    </source>
</evidence>
<sequence length="103" mass="10792">MVAPSDTPADVTKGINTGSVRAISWFDPAIRGGKAPFPSTPRASLDATRINEISHADGARAAANPREMQEKLRRGKGIHVGGSFANKGIQQTGQGRPMAMLAP</sequence>
<accession>A0A9N7Y8M2</accession>
<feature type="region of interest" description="Disordered" evidence="1">
    <location>
        <begin position="74"/>
        <end position="103"/>
    </location>
</feature>
<keyword evidence="3" id="KW-1185">Reference proteome</keyword>
<evidence type="ECO:0000313" key="2">
    <source>
        <dbReference type="EMBL" id="CAB1416673.1"/>
    </source>
</evidence>
<comment type="caution">
    <text evidence="2">The sequence shown here is derived from an EMBL/GenBank/DDBJ whole genome shotgun (WGS) entry which is preliminary data.</text>
</comment>
<dbReference type="AlphaFoldDB" id="A0A9N7Y8M2"/>
<evidence type="ECO:0000313" key="3">
    <source>
        <dbReference type="Proteomes" id="UP001153269"/>
    </source>
</evidence>
<reference evidence="2" key="1">
    <citation type="submission" date="2020-03" db="EMBL/GenBank/DDBJ databases">
        <authorList>
            <person name="Weist P."/>
        </authorList>
    </citation>
    <scope>NUCLEOTIDE SEQUENCE</scope>
</reference>
<gene>
    <name evidence="2" type="ORF">PLEPLA_LOCUS4464</name>
</gene>
<dbReference type="Proteomes" id="UP001153269">
    <property type="component" value="Unassembled WGS sequence"/>
</dbReference>
<protein>
    <submittedName>
        <fullName evidence="2">Uncharacterized protein</fullName>
    </submittedName>
</protein>
<dbReference type="EMBL" id="CADEAL010000224">
    <property type="protein sequence ID" value="CAB1416673.1"/>
    <property type="molecule type" value="Genomic_DNA"/>
</dbReference>
<proteinExistence type="predicted"/>